<dbReference type="Gene3D" id="1.20.1250.20">
    <property type="entry name" value="MFS general substrate transporter like domains"/>
    <property type="match status" value="1"/>
</dbReference>
<dbReference type="Proteomes" id="UP000735302">
    <property type="component" value="Unassembled WGS sequence"/>
</dbReference>
<reference evidence="6 7" key="1">
    <citation type="journal article" date="2021" name="Elife">
        <title>Chloroplast acquisition without the gene transfer in kleptoplastic sea slugs, Plakobranchus ocellatus.</title>
        <authorList>
            <person name="Maeda T."/>
            <person name="Takahashi S."/>
            <person name="Yoshida T."/>
            <person name="Shimamura S."/>
            <person name="Takaki Y."/>
            <person name="Nagai Y."/>
            <person name="Toyoda A."/>
            <person name="Suzuki Y."/>
            <person name="Arimoto A."/>
            <person name="Ishii H."/>
            <person name="Satoh N."/>
            <person name="Nishiyama T."/>
            <person name="Hasebe M."/>
            <person name="Maruyama T."/>
            <person name="Minagawa J."/>
            <person name="Obokata J."/>
            <person name="Shigenobu S."/>
        </authorList>
    </citation>
    <scope>NUCLEOTIDE SEQUENCE [LARGE SCALE GENOMIC DNA]</scope>
</reference>
<dbReference type="AlphaFoldDB" id="A0AAV3Z9L7"/>
<accession>A0AAV3Z9L7</accession>
<sequence length="203" mass="22478">TIVPNCNSKPKQEKSTSYLDLLKNAYLARCTAAICFMWCTMSLIHYGISFAVSSLAGNLYVNLLLLVIVELPGLPITFLLMTRIGRRWASVTLFALAFAASASSLALVLLGVAGIKSKAIRWLAFTIRLLTSCSWCAVQAWGTELYPTDTRSHKTKAPCEMTFSHDDAELMGIQITKKYFPTAFDKDPCTTDEIAIFTDWKST</sequence>
<evidence type="ECO:0000256" key="3">
    <source>
        <dbReference type="ARBA" id="ARBA00022989"/>
    </source>
</evidence>
<feature type="transmembrane region" description="Helical" evidence="5">
    <location>
        <begin position="26"/>
        <end position="48"/>
    </location>
</feature>
<comment type="caution">
    <text evidence="6">The sequence shown here is derived from an EMBL/GenBank/DDBJ whole genome shotgun (WGS) entry which is preliminary data.</text>
</comment>
<keyword evidence="4 5" id="KW-0472">Membrane</keyword>
<dbReference type="GO" id="GO:0016020">
    <property type="term" value="C:membrane"/>
    <property type="evidence" value="ECO:0007669"/>
    <property type="project" value="UniProtKB-SubCell"/>
</dbReference>
<evidence type="ECO:0000256" key="4">
    <source>
        <dbReference type="ARBA" id="ARBA00023136"/>
    </source>
</evidence>
<evidence type="ECO:0000256" key="2">
    <source>
        <dbReference type="ARBA" id="ARBA00022692"/>
    </source>
</evidence>
<comment type="subcellular location">
    <subcellularLocation>
        <location evidence="1">Membrane</location>
        <topology evidence="1">Multi-pass membrane protein</topology>
    </subcellularLocation>
</comment>
<keyword evidence="3 5" id="KW-1133">Transmembrane helix</keyword>
<dbReference type="InterPro" id="IPR036259">
    <property type="entry name" value="MFS_trans_sf"/>
</dbReference>
<keyword evidence="2 5" id="KW-0812">Transmembrane</keyword>
<proteinExistence type="predicted"/>
<evidence type="ECO:0000256" key="5">
    <source>
        <dbReference type="SAM" id="Phobius"/>
    </source>
</evidence>
<name>A0AAV3Z9L7_9GAST</name>
<feature type="transmembrane region" description="Helical" evidence="5">
    <location>
        <begin position="60"/>
        <end position="81"/>
    </location>
</feature>
<feature type="transmembrane region" description="Helical" evidence="5">
    <location>
        <begin position="93"/>
        <end position="113"/>
    </location>
</feature>
<organism evidence="6 7">
    <name type="scientific">Plakobranchus ocellatus</name>
    <dbReference type="NCBI Taxonomy" id="259542"/>
    <lineage>
        <taxon>Eukaryota</taxon>
        <taxon>Metazoa</taxon>
        <taxon>Spiralia</taxon>
        <taxon>Lophotrochozoa</taxon>
        <taxon>Mollusca</taxon>
        <taxon>Gastropoda</taxon>
        <taxon>Heterobranchia</taxon>
        <taxon>Euthyneura</taxon>
        <taxon>Panpulmonata</taxon>
        <taxon>Sacoglossa</taxon>
        <taxon>Placobranchoidea</taxon>
        <taxon>Plakobranchidae</taxon>
        <taxon>Plakobranchus</taxon>
    </lineage>
</organism>
<dbReference type="PANTHER" id="PTHR24064">
    <property type="entry name" value="SOLUTE CARRIER FAMILY 22 MEMBER"/>
    <property type="match status" value="1"/>
</dbReference>
<evidence type="ECO:0000313" key="6">
    <source>
        <dbReference type="EMBL" id="GFN91221.1"/>
    </source>
</evidence>
<keyword evidence="7" id="KW-1185">Reference proteome</keyword>
<evidence type="ECO:0000256" key="1">
    <source>
        <dbReference type="ARBA" id="ARBA00004141"/>
    </source>
</evidence>
<feature type="non-terminal residue" evidence="6">
    <location>
        <position position="1"/>
    </location>
</feature>
<dbReference type="EMBL" id="BLXT01002112">
    <property type="protein sequence ID" value="GFN91221.1"/>
    <property type="molecule type" value="Genomic_DNA"/>
</dbReference>
<evidence type="ECO:0000313" key="7">
    <source>
        <dbReference type="Proteomes" id="UP000735302"/>
    </source>
</evidence>
<gene>
    <name evidence="6" type="ORF">PoB_001772700</name>
</gene>
<protein>
    <submittedName>
        <fullName evidence="6">Solute carrier family 22 member 4</fullName>
    </submittedName>
</protein>
<dbReference type="SUPFAM" id="SSF103473">
    <property type="entry name" value="MFS general substrate transporter"/>
    <property type="match status" value="1"/>
</dbReference>